<sequence>MTIDFSCLKLYTVKEIQSVRPVDGRKERDLMNRNLIACVSFRYFTKVRFAGRYCTALKWENA</sequence>
<gene>
    <name evidence="1" type="ORF">SDC9_89006</name>
</gene>
<evidence type="ECO:0000313" key="1">
    <source>
        <dbReference type="EMBL" id="MPM42341.1"/>
    </source>
</evidence>
<accession>A0A644ZR29</accession>
<comment type="caution">
    <text evidence="1">The sequence shown here is derived from an EMBL/GenBank/DDBJ whole genome shotgun (WGS) entry which is preliminary data.</text>
</comment>
<proteinExistence type="predicted"/>
<dbReference type="AlphaFoldDB" id="A0A644ZR29"/>
<dbReference type="EMBL" id="VSSQ01009694">
    <property type="protein sequence ID" value="MPM42341.1"/>
    <property type="molecule type" value="Genomic_DNA"/>
</dbReference>
<reference evidence="1" key="1">
    <citation type="submission" date="2019-08" db="EMBL/GenBank/DDBJ databases">
        <authorList>
            <person name="Kucharzyk K."/>
            <person name="Murdoch R.W."/>
            <person name="Higgins S."/>
            <person name="Loffler F."/>
        </authorList>
    </citation>
    <scope>NUCLEOTIDE SEQUENCE</scope>
</reference>
<organism evidence="1">
    <name type="scientific">bioreactor metagenome</name>
    <dbReference type="NCBI Taxonomy" id="1076179"/>
    <lineage>
        <taxon>unclassified sequences</taxon>
        <taxon>metagenomes</taxon>
        <taxon>ecological metagenomes</taxon>
    </lineage>
</organism>
<protein>
    <submittedName>
        <fullName evidence="1">Uncharacterized protein</fullName>
    </submittedName>
</protein>
<name>A0A644ZR29_9ZZZZ</name>